<dbReference type="NCBIfam" id="TIGR00147">
    <property type="entry name" value="YegS/Rv2252/BmrU family lipid kinase"/>
    <property type="match status" value="1"/>
</dbReference>
<dbReference type="PROSITE" id="PS50146">
    <property type="entry name" value="DAGK"/>
    <property type="match status" value="1"/>
</dbReference>
<evidence type="ECO:0000256" key="8">
    <source>
        <dbReference type="ARBA" id="ARBA00023264"/>
    </source>
</evidence>
<dbReference type="GO" id="GO:0004143">
    <property type="term" value="F:ATP-dependent diacylglycerol kinase activity"/>
    <property type="evidence" value="ECO:0007669"/>
    <property type="project" value="TreeGrafter"/>
</dbReference>
<dbReference type="InterPro" id="IPR001206">
    <property type="entry name" value="Diacylglycerol_kinase_cat_dom"/>
</dbReference>
<keyword evidence="3" id="KW-0444">Lipid biosynthesis</keyword>
<dbReference type="AlphaFoldDB" id="A0A0M6X2L8"/>
<keyword evidence="8" id="KW-1208">Phospholipid metabolism</keyword>
<protein>
    <submittedName>
        <fullName evidence="10">Putative lipid kinase</fullName>
    </submittedName>
    <submittedName>
        <fullName evidence="11">YegS/Rv2252/BmrU family lipid kinase</fullName>
    </submittedName>
</protein>
<evidence type="ECO:0000313" key="11">
    <source>
        <dbReference type="EMBL" id="RHD03036.1"/>
    </source>
</evidence>
<dbReference type="EMBL" id="QSIQ01000014">
    <property type="protein sequence ID" value="RHD03036.1"/>
    <property type="molecule type" value="Genomic_DNA"/>
</dbReference>
<evidence type="ECO:0000313" key="12">
    <source>
        <dbReference type="Proteomes" id="UP000049828"/>
    </source>
</evidence>
<dbReference type="PANTHER" id="PTHR12358">
    <property type="entry name" value="SPHINGOSINE KINASE"/>
    <property type="match status" value="1"/>
</dbReference>
<evidence type="ECO:0000313" key="10">
    <source>
        <dbReference type="EMBL" id="CRL43353.1"/>
    </source>
</evidence>
<name>A0A0M6X2L8_9FIRM</name>
<keyword evidence="5" id="KW-0460">Magnesium</keyword>
<dbReference type="STRING" id="360807.ERS852392_01154"/>
<gene>
    <name evidence="11" type="ORF">DW813_09940</name>
    <name evidence="10" type="ORF">RIL183_09671</name>
</gene>
<evidence type="ECO:0000259" key="9">
    <source>
        <dbReference type="PROSITE" id="PS50146"/>
    </source>
</evidence>
<dbReference type="RefSeq" id="WP_055040581.1">
    <property type="nucleotide sequence ID" value="NZ_CVRS01000129.1"/>
</dbReference>
<dbReference type="GO" id="GO:0046872">
    <property type="term" value="F:metal ion binding"/>
    <property type="evidence" value="ECO:0007669"/>
    <property type="project" value="UniProtKB-KW"/>
</dbReference>
<dbReference type="Gene3D" id="2.60.200.40">
    <property type="match status" value="1"/>
</dbReference>
<reference evidence="10" key="1">
    <citation type="submission" date="2015-05" db="EMBL/GenBank/DDBJ databases">
        <authorList>
            <person name="Wang D.B."/>
            <person name="Wang M."/>
        </authorList>
    </citation>
    <scope>NUCLEOTIDE SEQUENCE [LARGE SCALE GENOMIC DNA]</scope>
    <source>
        <strain evidence="10">L1-83</strain>
    </source>
</reference>
<evidence type="ECO:0000256" key="4">
    <source>
        <dbReference type="ARBA" id="ARBA00022723"/>
    </source>
</evidence>
<evidence type="ECO:0000256" key="2">
    <source>
        <dbReference type="ARBA" id="ARBA00005983"/>
    </source>
</evidence>
<dbReference type="SUPFAM" id="SSF111331">
    <property type="entry name" value="NAD kinase/diacylglycerol kinase-like"/>
    <property type="match status" value="1"/>
</dbReference>
<feature type="domain" description="DAGKc" evidence="9">
    <location>
        <begin position="2"/>
        <end position="133"/>
    </location>
</feature>
<dbReference type="InterPro" id="IPR016064">
    <property type="entry name" value="NAD/diacylglycerol_kinase_sf"/>
</dbReference>
<evidence type="ECO:0000313" key="13">
    <source>
        <dbReference type="Proteomes" id="UP000266391"/>
    </source>
</evidence>
<dbReference type="InterPro" id="IPR050187">
    <property type="entry name" value="Lipid_Phosphate_FormReg"/>
</dbReference>
<organism evidence="10 12">
    <name type="scientific">Roseburia inulinivorans</name>
    <dbReference type="NCBI Taxonomy" id="360807"/>
    <lineage>
        <taxon>Bacteria</taxon>
        <taxon>Bacillati</taxon>
        <taxon>Bacillota</taxon>
        <taxon>Clostridia</taxon>
        <taxon>Lachnospirales</taxon>
        <taxon>Lachnospiraceae</taxon>
        <taxon>Roseburia</taxon>
    </lineage>
</organism>
<dbReference type="PANTHER" id="PTHR12358:SF106">
    <property type="entry name" value="LIPID KINASE YEGS"/>
    <property type="match status" value="1"/>
</dbReference>
<proteinExistence type="inferred from homology"/>
<keyword evidence="6" id="KW-0443">Lipid metabolism</keyword>
<dbReference type="Pfam" id="PF00781">
    <property type="entry name" value="DAGK_cat"/>
    <property type="match status" value="1"/>
</dbReference>
<dbReference type="Proteomes" id="UP000266391">
    <property type="component" value="Unassembled WGS sequence"/>
</dbReference>
<sequence length="304" mass="33478">MDMKKKLLFVFNPCSGKAQIKNQLLDIVDTMVKADYEVTIYPTQCAGDAKEKVEAYAGNYDLVVCSGGDGTLDEVVTGMMQCKAKVPLGYIPAGSTNDFASSLGIPKDMEKAAEAAVTGKPFPCDVGLFNGDYFVYVAAFGLFTEVSYKTSQEWKNVLGHAAYILEGAKCLHDIPSFMMQVEYNNMRIQDEFIYGMITNSTSVGGFKGMTGKDVLLDDGVFEVTLIKKPKNPMELNEIIASLINLVDDTDMIYSFKTAEVKFTASREIPWTLDGEFGGDHEEVCVKNLKQAVDIMVKKPEESKI</sequence>
<evidence type="ECO:0000256" key="3">
    <source>
        <dbReference type="ARBA" id="ARBA00022516"/>
    </source>
</evidence>
<comment type="similarity">
    <text evidence="2">Belongs to the diacylglycerol/lipid kinase family.</text>
</comment>
<dbReference type="InterPro" id="IPR005218">
    <property type="entry name" value="Diacylglycerol/lipid_kinase"/>
</dbReference>
<accession>A0A0M6X2L8</accession>
<dbReference type="SMART" id="SM00046">
    <property type="entry name" value="DAGKc"/>
    <property type="match status" value="1"/>
</dbReference>
<dbReference type="InterPro" id="IPR017438">
    <property type="entry name" value="ATP-NAD_kinase_N"/>
</dbReference>
<reference evidence="11 13" key="3">
    <citation type="submission" date="2018-08" db="EMBL/GenBank/DDBJ databases">
        <title>A genome reference for cultivated species of the human gut microbiota.</title>
        <authorList>
            <person name="Zou Y."/>
            <person name="Xue W."/>
            <person name="Luo G."/>
        </authorList>
    </citation>
    <scope>NUCLEOTIDE SEQUENCE [LARGE SCALE GENOMIC DNA]</scope>
    <source>
        <strain evidence="11 13">AM32-8LB</strain>
    </source>
</reference>
<reference evidence="12" key="2">
    <citation type="submission" date="2015-05" db="EMBL/GenBank/DDBJ databases">
        <authorList>
            <consortium name="Pathogen Informatics"/>
        </authorList>
    </citation>
    <scope>NUCLEOTIDE SEQUENCE [LARGE SCALE GENOMIC DNA]</scope>
    <source>
        <strain evidence="12">L1-83</strain>
    </source>
</reference>
<keyword evidence="7" id="KW-0594">Phospholipid biosynthesis</keyword>
<keyword evidence="12" id="KW-1185">Reference proteome</keyword>
<dbReference type="GO" id="GO:0005886">
    <property type="term" value="C:plasma membrane"/>
    <property type="evidence" value="ECO:0007669"/>
    <property type="project" value="TreeGrafter"/>
</dbReference>
<dbReference type="Gene3D" id="3.40.50.10330">
    <property type="entry name" value="Probable inorganic polyphosphate/atp-NAD kinase, domain 1"/>
    <property type="match status" value="1"/>
</dbReference>
<keyword evidence="4" id="KW-0479">Metal-binding</keyword>
<dbReference type="GO" id="GO:0008654">
    <property type="term" value="P:phospholipid biosynthetic process"/>
    <property type="evidence" value="ECO:0007669"/>
    <property type="project" value="UniProtKB-KW"/>
</dbReference>
<evidence type="ECO:0000256" key="6">
    <source>
        <dbReference type="ARBA" id="ARBA00023098"/>
    </source>
</evidence>
<evidence type="ECO:0000256" key="5">
    <source>
        <dbReference type="ARBA" id="ARBA00022842"/>
    </source>
</evidence>
<dbReference type="EMBL" id="CVRS01000129">
    <property type="protein sequence ID" value="CRL43353.1"/>
    <property type="molecule type" value="Genomic_DNA"/>
</dbReference>
<comment type="cofactor">
    <cofactor evidence="1">
        <name>Mg(2+)</name>
        <dbReference type="ChEBI" id="CHEBI:18420"/>
    </cofactor>
</comment>
<dbReference type="GO" id="GO:0005524">
    <property type="term" value="F:ATP binding"/>
    <property type="evidence" value="ECO:0007669"/>
    <property type="project" value="InterPro"/>
</dbReference>
<evidence type="ECO:0000256" key="1">
    <source>
        <dbReference type="ARBA" id="ARBA00001946"/>
    </source>
</evidence>
<evidence type="ECO:0000256" key="7">
    <source>
        <dbReference type="ARBA" id="ARBA00023209"/>
    </source>
</evidence>
<keyword evidence="10" id="KW-0418">Kinase</keyword>
<dbReference type="Proteomes" id="UP000049828">
    <property type="component" value="Unassembled WGS sequence"/>
</dbReference>
<keyword evidence="10" id="KW-0808">Transferase</keyword>
<dbReference type="OrthoDB" id="142078at2"/>